<reference evidence="2" key="1">
    <citation type="journal article" date="2023" name="G3 (Bethesda)">
        <title>A reference genome for the long-term kleptoplast-retaining sea slug Elysia crispata morphotype clarki.</title>
        <authorList>
            <person name="Eastman K.E."/>
            <person name="Pendleton A.L."/>
            <person name="Shaikh M.A."/>
            <person name="Suttiyut T."/>
            <person name="Ogas R."/>
            <person name="Tomko P."/>
            <person name="Gavelis G."/>
            <person name="Widhalm J.R."/>
            <person name="Wisecaver J.H."/>
        </authorList>
    </citation>
    <scope>NUCLEOTIDE SEQUENCE</scope>
    <source>
        <strain evidence="2">ECLA1</strain>
    </source>
</reference>
<proteinExistence type="predicted"/>
<dbReference type="Proteomes" id="UP001283361">
    <property type="component" value="Unassembled WGS sequence"/>
</dbReference>
<dbReference type="GO" id="GO:0003676">
    <property type="term" value="F:nucleic acid binding"/>
    <property type="evidence" value="ECO:0007669"/>
    <property type="project" value="InterPro"/>
</dbReference>
<comment type="caution">
    <text evidence="2">The sequence shown here is derived from an EMBL/GenBank/DDBJ whole genome shotgun (WGS) entry which is preliminary data.</text>
</comment>
<dbReference type="AlphaFoldDB" id="A0AAE1ATT2"/>
<feature type="region of interest" description="Disordered" evidence="1">
    <location>
        <begin position="1"/>
        <end position="43"/>
    </location>
</feature>
<dbReference type="EMBL" id="JAWDGP010001166">
    <property type="protein sequence ID" value="KAK3793880.1"/>
    <property type="molecule type" value="Genomic_DNA"/>
</dbReference>
<organism evidence="2 3">
    <name type="scientific">Elysia crispata</name>
    <name type="common">lettuce slug</name>
    <dbReference type="NCBI Taxonomy" id="231223"/>
    <lineage>
        <taxon>Eukaryota</taxon>
        <taxon>Metazoa</taxon>
        <taxon>Spiralia</taxon>
        <taxon>Lophotrochozoa</taxon>
        <taxon>Mollusca</taxon>
        <taxon>Gastropoda</taxon>
        <taxon>Heterobranchia</taxon>
        <taxon>Euthyneura</taxon>
        <taxon>Panpulmonata</taxon>
        <taxon>Sacoglossa</taxon>
        <taxon>Placobranchoidea</taxon>
        <taxon>Plakobranchidae</taxon>
        <taxon>Elysia</taxon>
    </lineage>
</organism>
<feature type="compositionally biased region" description="Basic and acidic residues" evidence="1">
    <location>
        <begin position="17"/>
        <end position="35"/>
    </location>
</feature>
<evidence type="ECO:0000256" key="1">
    <source>
        <dbReference type="SAM" id="MobiDB-lite"/>
    </source>
</evidence>
<evidence type="ECO:0008006" key="4">
    <source>
        <dbReference type="Google" id="ProtNLM"/>
    </source>
</evidence>
<keyword evidence="3" id="KW-1185">Reference proteome</keyword>
<dbReference type="SUPFAM" id="SSF54928">
    <property type="entry name" value="RNA-binding domain, RBD"/>
    <property type="match status" value="1"/>
</dbReference>
<evidence type="ECO:0000313" key="2">
    <source>
        <dbReference type="EMBL" id="KAK3793880.1"/>
    </source>
</evidence>
<dbReference type="InterPro" id="IPR012677">
    <property type="entry name" value="Nucleotide-bd_a/b_plait_sf"/>
</dbReference>
<dbReference type="Gene3D" id="3.30.70.330">
    <property type="match status" value="1"/>
</dbReference>
<protein>
    <recommendedName>
        <fullName evidence="4">RRM domain-containing protein</fullName>
    </recommendedName>
</protein>
<accession>A0AAE1ATT2</accession>
<dbReference type="InterPro" id="IPR035979">
    <property type="entry name" value="RBD_domain_sf"/>
</dbReference>
<evidence type="ECO:0000313" key="3">
    <source>
        <dbReference type="Proteomes" id="UP001283361"/>
    </source>
</evidence>
<sequence>MSEESGGSRGAFRQKHSHGEISIEKPLSHLEDGRNKSKPTSSELVTKTKKIFIGGLSSTTTIEDCKKYFSQYGKTRPNSHHRGGGFYPAAAVSREYCGSVGGYWVPLPPGLSLQTSNKEWVNEYTVPALYGTYTVARGHRSSSRPRATWIRHDVEGSERNHATMWTQGVGRKSNVEKLVGEALCETNA</sequence>
<gene>
    <name evidence="2" type="ORF">RRG08_033457</name>
</gene>
<name>A0AAE1ATT2_9GAST</name>